<dbReference type="Gene3D" id="2.20.25.110">
    <property type="entry name" value="S-adenosyl-L-methionine-dependent methyltransferases"/>
    <property type="match status" value="1"/>
</dbReference>
<dbReference type="RefSeq" id="WP_262396655.1">
    <property type="nucleotide sequence ID" value="NZ_JACRTC010000001.1"/>
</dbReference>
<keyword evidence="3" id="KW-0489">Methyltransferase</keyword>
<protein>
    <submittedName>
        <fullName evidence="3">Class I SAM-dependent methyltransferase</fullName>
    </submittedName>
</protein>
<dbReference type="Proteomes" id="UP000660861">
    <property type="component" value="Unassembled WGS sequence"/>
</dbReference>
<evidence type="ECO:0000256" key="1">
    <source>
        <dbReference type="ARBA" id="ARBA00022679"/>
    </source>
</evidence>
<proteinExistence type="predicted"/>
<dbReference type="Pfam" id="PF13649">
    <property type="entry name" value="Methyltransf_25"/>
    <property type="match status" value="1"/>
</dbReference>
<feature type="domain" description="Methyltransferase" evidence="2">
    <location>
        <begin position="42"/>
        <end position="135"/>
    </location>
</feature>
<dbReference type="Gene3D" id="3.40.50.150">
    <property type="entry name" value="Vaccinia Virus protein VP39"/>
    <property type="match status" value="1"/>
</dbReference>
<dbReference type="EMBL" id="JACRTC010000001">
    <property type="protein sequence ID" value="MBC8569558.1"/>
    <property type="molecule type" value="Genomic_DNA"/>
</dbReference>
<reference evidence="3" key="1">
    <citation type="submission" date="2020-08" db="EMBL/GenBank/DDBJ databases">
        <title>Genome public.</title>
        <authorList>
            <person name="Liu C."/>
            <person name="Sun Q."/>
        </authorList>
    </citation>
    <scope>NUCLEOTIDE SEQUENCE</scope>
    <source>
        <strain evidence="3">NSJ-54</strain>
    </source>
</reference>
<dbReference type="AlphaFoldDB" id="A0A926EAN5"/>
<evidence type="ECO:0000313" key="3">
    <source>
        <dbReference type="EMBL" id="MBC8569558.1"/>
    </source>
</evidence>
<keyword evidence="1" id="KW-0808">Transferase</keyword>
<dbReference type="GO" id="GO:0008168">
    <property type="term" value="F:methyltransferase activity"/>
    <property type="evidence" value="ECO:0007669"/>
    <property type="project" value="UniProtKB-KW"/>
</dbReference>
<comment type="caution">
    <text evidence="3">The sequence shown here is derived from an EMBL/GenBank/DDBJ whole genome shotgun (WGS) entry which is preliminary data.</text>
</comment>
<gene>
    <name evidence="3" type="ORF">H8709_01765</name>
</gene>
<organism evidence="3 4">
    <name type="scientific">Zongyangia hominis</name>
    <dbReference type="NCBI Taxonomy" id="2763677"/>
    <lineage>
        <taxon>Bacteria</taxon>
        <taxon>Bacillati</taxon>
        <taxon>Bacillota</taxon>
        <taxon>Clostridia</taxon>
        <taxon>Eubacteriales</taxon>
        <taxon>Oscillospiraceae</taxon>
        <taxon>Zongyangia</taxon>
    </lineage>
</organism>
<dbReference type="InterPro" id="IPR029063">
    <property type="entry name" value="SAM-dependent_MTases_sf"/>
</dbReference>
<dbReference type="PANTHER" id="PTHR43861">
    <property type="entry name" value="TRANS-ACONITATE 2-METHYLTRANSFERASE-RELATED"/>
    <property type="match status" value="1"/>
</dbReference>
<evidence type="ECO:0000259" key="2">
    <source>
        <dbReference type="Pfam" id="PF13649"/>
    </source>
</evidence>
<sequence length="247" mass="28245">MAYHSFASYYDRLTWDVDYPGRAAYFHALFERFQTRKVELLLDLACGTGSLSMELAKLGYDVIAVDGSEDMLSEAMEKNDGAYPILFLCQQMEELDLYGTIDGAVCALDSLNHVTDPEKVRRILDKVSLFMNPGGIFIFDVNTVYKHREVLSESTFVYEDDDLYCVWQNGPMDEDHCVEIALDFFSFNGESYDRESECFKERAYPPEELEGWLQKAGMEVLGIFGDDTLEPPKADAQRLIFVTRKSE</sequence>
<accession>A0A926EAN5</accession>
<dbReference type="GO" id="GO:0032259">
    <property type="term" value="P:methylation"/>
    <property type="evidence" value="ECO:0007669"/>
    <property type="project" value="UniProtKB-KW"/>
</dbReference>
<dbReference type="SUPFAM" id="SSF53335">
    <property type="entry name" value="S-adenosyl-L-methionine-dependent methyltransferases"/>
    <property type="match status" value="1"/>
</dbReference>
<keyword evidence="4" id="KW-1185">Reference proteome</keyword>
<evidence type="ECO:0000313" key="4">
    <source>
        <dbReference type="Proteomes" id="UP000660861"/>
    </source>
</evidence>
<dbReference type="InterPro" id="IPR041698">
    <property type="entry name" value="Methyltransf_25"/>
</dbReference>
<name>A0A926EAN5_9FIRM</name>
<dbReference type="CDD" id="cd02440">
    <property type="entry name" value="AdoMet_MTases"/>
    <property type="match status" value="1"/>
</dbReference>